<accession>A0ABW9QT13</accession>
<evidence type="ECO:0008006" key="3">
    <source>
        <dbReference type="Google" id="ProtNLM"/>
    </source>
</evidence>
<reference evidence="1 2" key="1">
    <citation type="submission" date="2019-11" db="EMBL/GenBank/DDBJ databases">
        <title>Acidiferrimicrobium australis gen. nov., sp. nov., an acidophilic and obligately heterotrophic, member of the Actinobacteria that catalyses dissimilatory oxido- reduction of iron isolated from metal-rich acidic water in Chile.</title>
        <authorList>
            <person name="Gonzalez D."/>
            <person name="Huber K."/>
            <person name="Hedrich S."/>
            <person name="Rojas-Villalobos C."/>
            <person name="Quatrini R."/>
            <person name="Dinamarca M.A."/>
            <person name="Schwarz A."/>
            <person name="Canales C."/>
            <person name="Nancucheo I."/>
        </authorList>
    </citation>
    <scope>NUCLEOTIDE SEQUENCE [LARGE SCALE GENOMIC DNA]</scope>
    <source>
        <strain evidence="1 2">USS-CCA1</strain>
    </source>
</reference>
<dbReference type="Gene3D" id="3.40.30.10">
    <property type="entry name" value="Glutaredoxin"/>
    <property type="match status" value="1"/>
</dbReference>
<dbReference type="EMBL" id="WJHE01000351">
    <property type="protein sequence ID" value="MST32646.1"/>
    <property type="molecule type" value="Genomic_DNA"/>
</dbReference>
<protein>
    <recommendedName>
        <fullName evidence="3">Redoxin domain-containing protein</fullName>
    </recommendedName>
</protein>
<keyword evidence="2" id="KW-1185">Reference proteome</keyword>
<comment type="caution">
    <text evidence="1">The sequence shown here is derived from an EMBL/GenBank/DDBJ whole genome shotgun (WGS) entry which is preliminary data.</text>
</comment>
<dbReference type="InterPro" id="IPR036249">
    <property type="entry name" value="Thioredoxin-like_sf"/>
</dbReference>
<evidence type="ECO:0000313" key="1">
    <source>
        <dbReference type="EMBL" id="MST32646.1"/>
    </source>
</evidence>
<dbReference type="Proteomes" id="UP000437736">
    <property type="component" value="Unassembled WGS sequence"/>
</dbReference>
<sequence>MVNVWESVDAAHEARQFCDIYDLDSTVLLDESGAFIGRTEVRGVPFNLVVGEDGVVLGAGLTHPEELTAFLEARGLIAPEAQDVE</sequence>
<dbReference type="SUPFAM" id="SSF52833">
    <property type="entry name" value="Thioredoxin-like"/>
    <property type="match status" value="1"/>
</dbReference>
<evidence type="ECO:0000313" key="2">
    <source>
        <dbReference type="Proteomes" id="UP000437736"/>
    </source>
</evidence>
<gene>
    <name evidence="1" type="ORF">GHK86_07920</name>
</gene>
<proteinExistence type="predicted"/>
<name>A0ABW9QT13_9ACTN</name>
<organism evidence="1 2">
    <name type="scientific">Acidiferrimicrobium australe</name>
    <dbReference type="NCBI Taxonomy" id="2664430"/>
    <lineage>
        <taxon>Bacteria</taxon>
        <taxon>Bacillati</taxon>
        <taxon>Actinomycetota</taxon>
        <taxon>Acidimicrobiia</taxon>
        <taxon>Acidimicrobiales</taxon>
        <taxon>Acidimicrobiaceae</taxon>
        <taxon>Acidiferrimicrobium</taxon>
    </lineage>
</organism>